<reference evidence="11" key="1">
    <citation type="submission" date="2017-02" db="EMBL/GenBank/DDBJ databases">
        <authorList>
            <person name="Tafer H."/>
            <person name="Lopandic K."/>
        </authorList>
    </citation>
    <scope>NUCLEOTIDE SEQUENCE [LARGE SCALE GENOMIC DNA]</scope>
    <source>
        <strain evidence="11">CBS 366.77</strain>
    </source>
</reference>
<dbReference type="PANTHER" id="PTHR46471">
    <property type="entry name" value="CHITIN DEACETYLASE"/>
    <property type="match status" value="1"/>
</dbReference>
<evidence type="ECO:0000256" key="7">
    <source>
        <dbReference type="SAM" id="MobiDB-lite"/>
    </source>
</evidence>
<evidence type="ECO:0000256" key="4">
    <source>
        <dbReference type="ARBA" id="ARBA00022801"/>
    </source>
</evidence>
<accession>A0A3A2ZC30</accession>
<feature type="region of interest" description="Disordered" evidence="7">
    <location>
        <begin position="38"/>
        <end position="78"/>
    </location>
</feature>
<dbReference type="Gene3D" id="3.20.20.370">
    <property type="entry name" value="Glycoside hydrolase/deacetylase"/>
    <property type="match status" value="1"/>
</dbReference>
<evidence type="ECO:0000259" key="9">
    <source>
        <dbReference type="PROSITE" id="PS51677"/>
    </source>
</evidence>
<dbReference type="PANTHER" id="PTHR46471:SF6">
    <property type="entry name" value="GLYCOSYL HYDROLASE"/>
    <property type="match status" value="1"/>
</dbReference>
<dbReference type="AlphaFoldDB" id="A0A3A2ZC30"/>
<dbReference type="PROSITE" id="PS51677">
    <property type="entry name" value="NODB"/>
    <property type="match status" value="1"/>
</dbReference>
<gene>
    <name evidence="10" type="ORF">PHISCL_06989</name>
</gene>
<evidence type="ECO:0000313" key="10">
    <source>
        <dbReference type="EMBL" id="RJE20668.1"/>
    </source>
</evidence>
<dbReference type="CDD" id="cd10917">
    <property type="entry name" value="CE4_NodB_like_6s_7s"/>
    <property type="match status" value="1"/>
</dbReference>
<evidence type="ECO:0000256" key="2">
    <source>
        <dbReference type="ARBA" id="ARBA00022723"/>
    </source>
</evidence>
<comment type="caution">
    <text evidence="10">The sequence shown here is derived from an EMBL/GenBank/DDBJ whole genome shotgun (WGS) entry which is preliminary data.</text>
</comment>
<dbReference type="InterPro" id="IPR011330">
    <property type="entry name" value="Glyco_hydro/deAcase_b/a-brl"/>
</dbReference>
<keyword evidence="6" id="KW-0170">Cobalt</keyword>
<keyword evidence="4" id="KW-0378">Hydrolase</keyword>
<dbReference type="GO" id="GO:0046872">
    <property type="term" value="F:metal ion binding"/>
    <property type="evidence" value="ECO:0007669"/>
    <property type="project" value="UniProtKB-KW"/>
</dbReference>
<dbReference type="InterPro" id="IPR002509">
    <property type="entry name" value="NODB_dom"/>
</dbReference>
<protein>
    <submittedName>
        <fullName evidence="10">Polysaccharide deacetylase</fullName>
    </submittedName>
</protein>
<feature type="signal peptide" evidence="8">
    <location>
        <begin position="1"/>
        <end position="18"/>
    </location>
</feature>
<dbReference type="STRING" id="2070753.A0A3A2ZC30"/>
<dbReference type="Proteomes" id="UP000266188">
    <property type="component" value="Unassembled WGS sequence"/>
</dbReference>
<feature type="domain" description="NodB homology" evidence="9">
    <location>
        <begin position="253"/>
        <end position="458"/>
    </location>
</feature>
<evidence type="ECO:0000256" key="1">
    <source>
        <dbReference type="ARBA" id="ARBA00001941"/>
    </source>
</evidence>
<evidence type="ECO:0000256" key="6">
    <source>
        <dbReference type="ARBA" id="ARBA00023285"/>
    </source>
</evidence>
<evidence type="ECO:0000313" key="11">
    <source>
        <dbReference type="Proteomes" id="UP000266188"/>
    </source>
</evidence>
<organism evidence="10 11">
    <name type="scientific">Aspergillus sclerotialis</name>
    <dbReference type="NCBI Taxonomy" id="2070753"/>
    <lineage>
        <taxon>Eukaryota</taxon>
        <taxon>Fungi</taxon>
        <taxon>Dikarya</taxon>
        <taxon>Ascomycota</taxon>
        <taxon>Pezizomycotina</taxon>
        <taxon>Eurotiomycetes</taxon>
        <taxon>Eurotiomycetidae</taxon>
        <taxon>Eurotiales</taxon>
        <taxon>Aspergillaceae</taxon>
        <taxon>Aspergillus</taxon>
        <taxon>Aspergillus subgen. Polypaecilum</taxon>
    </lineage>
</organism>
<keyword evidence="3 8" id="KW-0732">Signal</keyword>
<feature type="compositionally biased region" description="Polar residues" evidence="7">
    <location>
        <begin position="59"/>
        <end position="78"/>
    </location>
</feature>
<dbReference type="EMBL" id="MVGC01000286">
    <property type="protein sequence ID" value="RJE20668.1"/>
    <property type="molecule type" value="Genomic_DNA"/>
</dbReference>
<comment type="cofactor">
    <cofactor evidence="1">
        <name>Co(2+)</name>
        <dbReference type="ChEBI" id="CHEBI:48828"/>
    </cofactor>
</comment>
<proteinExistence type="predicted"/>
<dbReference type="GO" id="GO:0005975">
    <property type="term" value="P:carbohydrate metabolic process"/>
    <property type="evidence" value="ECO:0007669"/>
    <property type="project" value="InterPro"/>
</dbReference>
<evidence type="ECO:0000256" key="8">
    <source>
        <dbReference type="SAM" id="SignalP"/>
    </source>
</evidence>
<feature type="compositionally biased region" description="Low complexity" evidence="7">
    <location>
        <begin position="38"/>
        <end position="48"/>
    </location>
</feature>
<dbReference type="Pfam" id="PF01522">
    <property type="entry name" value="Polysacc_deac_1"/>
    <property type="match status" value="1"/>
</dbReference>
<keyword evidence="5" id="KW-0119">Carbohydrate metabolism</keyword>
<dbReference type="OrthoDB" id="2128708at2759"/>
<dbReference type="GO" id="GO:0016810">
    <property type="term" value="F:hydrolase activity, acting on carbon-nitrogen (but not peptide) bonds"/>
    <property type="evidence" value="ECO:0007669"/>
    <property type="project" value="InterPro"/>
</dbReference>
<keyword evidence="2" id="KW-0479">Metal-binding</keyword>
<dbReference type="SUPFAM" id="SSF88713">
    <property type="entry name" value="Glycoside hydrolase/deacetylase"/>
    <property type="match status" value="1"/>
</dbReference>
<evidence type="ECO:0000256" key="5">
    <source>
        <dbReference type="ARBA" id="ARBA00023277"/>
    </source>
</evidence>
<name>A0A3A2ZC30_9EURO</name>
<feature type="chain" id="PRO_5017336875" evidence="8">
    <location>
        <begin position="19"/>
        <end position="473"/>
    </location>
</feature>
<evidence type="ECO:0000256" key="3">
    <source>
        <dbReference type="ARBA" id="ARBA00022729"/>
    </source>
</evidence>
<sequence>MKPASILSVFLLLPCASSSNGPDNRIASSSNLTSTSISITSSTTKTPAPHFPPLPLTPDQDNNFSTITSSQPPSTHSNNSFVIDTFKHRVHNDLGYWHGPGEDLPVEYGDGYVRLHPTDADQNFHTQLASAICFSLLPYRRKYLHIVFSGTTKFSISLNQHNQDCDPLRNPYPATWDTVEAGRYARMNEIYVPLEHFSIDQSRVVSVSFHGFYTRETLTLFKVEIVQGLPGGFPVPKKKIDNGRMVLRCNRPGSFAFGIDDGQPEYAQEVMRILEEENVNVTFFVVGGGLRDQETNFSSVYREMLRRGHQVALHSDSHPKMEALQTLEEIDAEIRKSVSALKDILGVECTSSLPSSYHHLNKLSGTARYFRPPFGTVGARMRQRLAALIRDPYIVNWSVDVEDWLWADSDTPEKQLEAFVRDVGRGGNLVVMHYLSPSTVEYFRELIHFAKAVGLQIMRVDQCIDDPESPPLA</sequence>
<keyword evidence="11" id="KW-1185">Reference proteome</keyword>